<sequence length="94" mass="9092">MTPKKYAAGFAAIACLLTSTAAFAADATRSSTALPTAQSSVAPVQGVRTATPLKKKSNALSNGAAIGVGLLATAAVVGGIIVATDDDDKADSAG</sequence>
<dbReference type="EMBL" id="QXDC01000002">
    <property type="protein sequence ID" value="RIA47089.1"/>
    <property type="molecule type" value="Genomic_DNA"/>
</dbReference>
<protein>
    <submittedName>
        <fullName evidence="2">Uncharacterized protein</fullName>
    </submittedName>
</protein>
<dbReference type="AlphaFoldDB" id="A0A397PGU1"/>
<evidence type="ECO:0000256" key="1">
    <source>
        <dbReference type="SAM" id="SignalP"/>
    </source>
</evidence>
<keyword evidence="3" id="KW-1185">Reference proteome</keyword>
<reference evidence="2 3" key="1">
    <citation type="submission" date="2018-08" db="EMBL/GenBank/DDBJ databases">
        <title>Genomic Encyclopedia of Type Strains, Phase IV (KMG-IV): sequencing the most valuable type-strain genomes for metagenomic binning, comparative biology and taxonomic classification.</title>
        <authorList>
            <person name="Goeker M."/>
        </authorList>
    </citation>
    <scope>NUCLEOTIDE SEQUENCE [LARGE SCALE GENOMIC DNA]</scope>
    <source>
        <strain evidence="2 3">DSM 25527</strain>
    </source>
</reference>
<dbReference type="Proteomes" id="UP000266568">
    <property type="component" value="Unassembled WGS sequence"/>
</dbReference>
<gene>
    <name evidence="2" type="ORF">DFR49_1655</name>
</gene>
<dbReference type="RefSeq" id="WP_170150961.1">
    <property type="nucleotide sequence ID" value="NZ_QXDC01000002.1"/>
</dbReference>
<feature type="chain" id="PRO_5017362914" evidence="1">
    <location>
        <begin position="25"/>
        <end position="94"/>
    </location>
</feature>
<feature type="signal peptide" evidence="1">
    <location>
        <begin position="1"/>
        <end position="24"/>
    </location>
</feature>
<evidence type="ECO:0000313" key="3">
    <source>
        <dbReference type="Proteomes" id="UP000266568"/>
    </source>
</evidence>
<keyword evidence="1" id="KW-0732">Signal</keyword>
<proteinExistence type="predicted"/>
<comment type="caution">
    <text evidence="2">The sequence shown here is derived from an EMBL/GenBank/DDBJ whole genome shotgun (WGS) entry which is preliminary data.</text>
</comment>
<evidence type="ECO:0000313" key="2">
    <source>
        <dbReference type="EMBL" id="RIA47089.1"/>
    </source>
</evidence>
<accession>A0A397PGU1</accession>
<organism evidence="2 3">
    <name type="scientific">Hephaestia caeni</name>
    <dbReference type="NCBI Taxonomy" id="645617"/>
    <lineage>
        <taxon>Bacteria</taxon>
        <taxon>Pseudomonadati</taxon>
        <taxon>Pseudomonadota</taxon>
        <taxon>Alphaproteobacteria</taxon>
        <taxon>Sphingomonadales</taxon>
        <taxon>Sphingomonadaceae</taxon>
        <taxon>Hephaestia</taxon>
    </lineage>
</organism>
<name>A0A397PGU1_9SPHN</name>